<keyword evidence="4" id="KW-1185">Reference proteome</keyword>
<evidence type="ECO:0000256" key="1">
    <source>
        <dbReference type="SAM" id="Phobius"/>
    </source>
</evidence>
<feature type="transmembrane region" description="Helical" evidence="1">
    <location>
        <begin position="205"/>
        <end position="226"/>
    </location>
</feature>
<proteinExistence type="predicted"/>
<evidence type="ECO:0000313" key="3">
    <source>
        <dbReference type="EMBL" id="MFB9738884.1"/>
    </source>
</evidence>
<feature type="transmembrane region" description="Helical" evidence="1">
    <location>
        <begin position="20"/>
        <end position="42"/>
    </location>
</feature>
<dbReference type="Proteomes" id="UP001589703">
    <property type="component" value="Unassembled WGS sequence"/>
</dbReference>
<dbReference type="RefSeq" id="WP_247471072.1">
    <property type="nucleotide sequence ID" value="NZ_JBHMAR010000062.1"/>
</dbReference>
<keyword evidence="1" id="KW-0812">Transmembrane</keyword>
<comment type="caution">
    <text evidence="3">The sequence shown here is derived from an EMBL/GenBank/DDBJ whole genome shotgun (WGS) entry which is preliminary data.</text>
</comment>
<dbReference type="EMBL" id="JBHMAR010000062">
    <property type="protein sequence ID" value="MFB9738884.1"/>
    <property type="molecule type" value="Genomic_DNA"/>
</dbReference>
<feature type="domain" description="Low molecular weight protein antigen 6 PH" evidence="2">
    <location>
        <begin position="73"/>
        <end position="143"/>
    </location>
</feature>
<gene>
    <name evidence="3" type="ORF">ACFFRO_27825</name>
</gene>
<sequence>MSTPRPSSSAPQAPESPDRVYRSPSGIAAGVLLLAVIAWLGIDAIVVGHGRTPWLALAALILLVPAVTAFTLRPAVLANDHRLRVRNPLRVITLPWGQIEMFRSGYTNEVFDRAGTKYQLWAVPVSLRARKRAANKQARMEAAKRGDGKSRGMFGLGPVGVPGGPEAEPDGPARAEGDKIMDELKELLDARGPAATSQGEVTVRWAYEVIAPVVVGAVLLAVLSAVA</sequence>
<evidence type="ECO:0000259" key="2">
    <source>
        <dbReference type="Pfam" id="PF10756"/>
    </source>
</evidence>
<name>A0ABV5VM97_9ACTN</name>
<keyword evidence="1" id="KW-0472">Membrane</keyword>
<evidence type="ECO:0000313" key="4">
    <source>
        <dbReference type="Proteomes" id="UP001589703"/>
    </source>
</evidence>
<keyword evidence="1" id="KW-1133">Transmembrane helix</keyword>
<organism evidence="3 4">
    <name type="scientific">Streptomyces thermocoprophilus</name>
    <dbReference type="NCBI Taxonomy" id="78356"/>
    <lineage>
        <taxon>Bacteria</taxon>
        <taxon>Bacillati</taxon>
        <taxon>Actinomycetota</taxon>
        <taxon>Actinomycetes</taxon>
        <taxon>Kitasatosporales</taxon>
        <taxon>Streptomycetaceae</taxon>
        <taxon>Streptomyces</taxon>
    </lineage>
</organism>
<dbReference type="Pfam" id="PF10756">
    <property type="entry name" value="bPH_6"/>
    <property type="match status" value="1"/>
</dbReference>
<dbReference type="InterPro" id="IPR019692">
    <property type="entry name" value="CFP-6_PH"/>
</dbReference>
<feature type="transmembrane region" description="Helical" evidence="1">
    <location>
        <begin position="54"/>
        <end position="76"/>
    </location>
</feature>
<protein>
    <submittedName>
        <fullName evidence="3">PH domain-containing protein</fullName>
    </submittedName>
</protein>
<reference evidence="3 4" key="1">
    <citation type="submission" date="2024-09" db="EMBL/GenBank/DDBJ databases">
        <authorList>
            <person name="Sun Q."/>
            <person name="Mori K."/>
        </authorList>
    </citation>
    <scope>NUCLEOTIDE SEQUENCE [LARGE SCALE GENOMIC DNA]</scope>
    <source>
        <strain evidence="3 4">JCM 10918</strain>
    </source>
</reference>
<accession>A0ABV5VM97</accession>